<dbReference type="GeneID" id="106804638"/>
<feature type="signal peptide" evidence="2">
    <location>
        <begin position="1"/>
        <end position="20"/>
    </location>
</feature>
<evidence type="ECO:0000256" key="1">
    <source>
        <dbReference type="SAM" id="MobiDB-lite"/>
    </source>
</evidence>
<feature type="chain" id="PRO_5046692628" evidence="2">
    <location>
        <begin position="21"/>
        <end position="269"/>
    </location>
</feature>
<protein>
    <submittedName>
        <fullName evidence="4">Uncharacterized protein LOC106804638</fullName>
    </submittedName>
</protein>
<feature type="compositionally biased region" description="Acidic residues" evidence="1">
    <location>
        <begin position="189"/>
        <end position="200"/>
    </location>
</feature>
<feature type="compositionally biased region" description="Acidic residues" evidence="1">
    <location>
        <begin position="215"/>
        <end position="224"/>
    </location>
</feature>
<dbReference type="Proteomes" id="UP000695022">
    <property type="component" value="Unplaced"/>
</dbReference>
<feature type="region of interest" description="Disordered" evidence="1">
    <location>
        <begin position="169"/>
        <end position="269"/>
    </location>
</feature>
<keyword evidence="2" id="KW-0732">Signal</keyword>
<feature type="compositionally biased region" description="Low complexity" evidence="1">
    <location>
        <begin position="201"/>
        <end position="214"/>
    </location>
</feature>
<proteinExistence type="predicted"/>
<sequence>MKLFALQLVVIVAAWCSVGAAPVQNGDNLENNLEELKSEAYASQQSEPDARGFVRSPPLSLAELALMQDLLGQLQYAGAKQGPSRLDGSLKTNGQLNDELTSGVSNQLHALGLAAQEVPLSSLENVADEVSDDDGWGIASDEDTYATEDELAEKVLKYLKSFEIDQSQQSTLPKLPDEKKSAASQESGEANDDAEEDDEAANSLADDASAASEETIPDAGDELAADGGQKEIMKPVMQLEESKKPTTAAEAYPSELMMDDGRDITVNND</sequence>
<name>A0ABM1DN71_PRICU</name>
<keyword evidence="3" id="KW-1185">Reference proteome</keyword>
<evidence type="ECO:0000313" key="4">
    <source>
        <dbReference type="RefSeq" id="XP_014661392.1"/>
    </source>
</evidence>
<dbReference type="RefSeq" id="XP_014661392.1">
    <property type="nucleotide sequence ID" value="XM_014805906.1"/>
</dbReference>
<accession>A0ABM1DN71</accession>
<evidence type="ECO:0000256" key="2">
    <source>
        <dbReference type="SAM" id="SignalP"/>
    </source>
</evidence>
<reference evidence="4" key="1">
    <citation type="submission" date="2025-08" db="UniProtKB">
        <authorList>
            <consortium name="RefSeq"/>
        </authorList>
    </citation>
    <scope>IDENTIFICATION</scope>
</reference>
<organism evidence="3 4">
    <name type="scientific">Priapulus caudatus</name>
    <name type="common">Priapulid worm</name>
    <dbReference type="NCBI Taxonomy" id="37621"/>
    <lineage>
        <taxon>Eukaryota</taxon>
        <taxon>Metazoa</taxon>
        <taxon>Ecdysozoa</taxon>
        <taxon>Scalidophora</taxon>
        <taxon>Priapulida</taxon>
        <taxon>Priapulimorpha</taxon>
        <taxon>Priapulimorphida</taxon>
        <taxon>Priapulidae</taxon>
        <taxon>Priapulus</taxon>
    </lineage>
</organism>
<gene>
    <name evidence="4" type="primary">LOC106804638</name>
</gene>
<evidence type="ECO:0000313" key="3">
    <source>
        <dbReference type="Proteomes" id="UP000695022"/>
    </source>
</evidence>